<dbReference type="PROSITE" id="PS51257">
    <property type="entry name" value="PROKAR_LIPOPROTEIN"/>
    <property type="match status" value="1"/>
</dbReference>
<feature type="non-terminal residue" evidence="2">
    <location>
        <position position="337"/>
    </location>
</feature>
<dbReference type="Proteomes" id="UP000231021">
    <property type="component" value="Unassembled WGS sequence"/>
</dbReference>
<protein>
    <recommendedName>
        <fullName evidence="4">Lipoprotein</fullName>
    </recommendedName>
</protein>
<gene>
    <name evidence="2" type="ORF">COW98_00340</name>
</gene>
<accession>A0A2H0BZJ1</accession>
<proteinExistence type="predicted"/>
<name>A0A2H0BZJ1_9BACT</name>
<evidence type="ECO:0000313" key="2">
    <source>
        <dbReference type="EMBL" id="PIP63125.1"/>
    </source>
</evidence>
<organism evidence="2 3">
    <name type="scientific">Candidatus Roizmanbacteria bacterium CG22_combo_CG10-13_8_21_14_all_35_9</name>
    <dbReference type="NCBI Taxonomy" id="1974861"/>
    <lineage>
        <taxon>Bacteria</taxon>
        <taxon>Candidatus Roizmaniibacteriota</taxon>
    </lineage>
</organism>
<feature type="region of interest" description="Disordered" evidence="1">
    <location>
        <begin position="245"/>
        <end position="275"/>
    </location>
</feature>
<dbReference type="EMBL" id="PCTB01000011">
    <property type="protein sequence ID" value="PIP63125.1"/>
    <property type="molecule type" value="Genomic_DNA"/>
</dbReference>
<evidence type="ECO:0000256" key="1">
    <source>
        <dbReference type="SAM" id="MobiDB-lite"/>
    </source>
</evidence>
<reference evidence="2 3" key="1">
    <citation type="submission" date="2017-09" db="EMBL/GenBank/DDBJ databases">
        <title>Depth-based differentiation of microbial function through sediment-hosted aquifers and enrichment of novel symbionts in the deep terrestrial subsurface.</title>
        <authorList>
            <person name="Probst A.J."/>
            <person name="Ladd B."/>
            <person name="Jarett J.K."/>
            <person name="Geller-Mcgrath D.E."/>
            <person name="Sieber C.M."/>
            <person name="Emerson J.B."/>
            <person name="Anantharaman K."/>
            <person name="Thomas B.C."/>
            <person name="Malmstrom R."/>
            <person name="Stieglmeier M."/>
            <person name="Klingl A."/>
            <person name="Woyke T."/>
            <person name="Ryan C.M."/>
            <person name="Banfield J.F."/>
        </authorList>
    </citation>
    <scope>NUCLEOTIDE SEQUENCE [LARGE SCALE GENOMIC DNA]</scope>
    <source>
        <strain evidence="2">CG22_combo_CG10-13_8_21_14_all_35_9</strain>
    </source>
</reference>
<evidence type="ECO:0008006" key="4">
    <source>
        <dbReference type="Google" id="ProtNLM"/>
    </source>
</evidence>
<feature type="compositionally biased region" description="Low complexity" evidence="1">
    <location>
        <begin position="288"/>
        <end position="314"/>
    </location>
</feature>
<dbReference type="AlphaFoldDB" id="A0A2H0BZJ1"/>
<comment type="caution">
    <text evidence="2">The sequence shown here is derived from an EMBL/GenBank/DDBJ whole genome shotgun (WGS) entry which is preliminary data.</text>
</comment>
<sequence length="337" mass="36186">MNKLELLATSLALGGCTLLSRSVPTEVRPILTPPIPTSEQVLRHFTDLNIQVLRGSDVNLEEQSLLELSKAYNSFLTASQKGELSYITSDPNNPLKTGALTESVAGALNIDAKNLPDGAINYALLPTEIKFGNQASVFYQPVLINAIDPSTGNQYQKVVMFGSSDGQNWGLVSFTQGSVNILSSQNAGVIIEGTNTVYTSFDKGSPPQITSILIAGGENGALFQSAMYVRGNNGEFELVLRDQEGTESGPLTNSDGLFEVSPPTDNQSPTPSPFKFDVSLVNYKIESPPKIETPTPTATATAKPTETPTPTEAPRMTLEDWKKVFTGPYTAQNGETY</sequence>
<evidence type="ECO:0000313" key="3">
    <source>
        <dbReference type="Proteomes" id="UP000231021"/>
    </source>
</evidence>
<feature type="region of interest" description="Disordered" evidence="1">
    <location>
        <begin position="287"/>
        <end position="315"/>
    </location>
</feature>